<reference evidence="10" key="2">
    <citation type="journal article" date="2023" name="IMA Fungus">
        <title>Comparative genomic study of the Penicillium genus elucidates a diverse pangenome and 15 lateral gene transfer events.</title>
        <authorList>
            <person name="Petersen C."/>
            <person name="Sorensen T."/>
            <person name="Nielsen M.R."/>
            <person name="Sondergaard T.E."/>
            <person name="Sorensen J.L."/>
            <person name="Fitzpatrick D.A."/>
            <person name="Frisvad J.C."/>
            <person name="Nielsen K.L."/>
        </authorList>
    </citation>
    <scope>NUCLEOTIDE SEQUENCE</scope>
    <source>
        <strain evidence="10">IBT 35675</strain>
    </source>
</reference>
<feature type="region of interest" description="Disordered" evidence="7">
    <location>
        <begin position="126"/>
        <end position="147"/>
    </location>
</feature>
<evidence type="ECO:0000256" key="6">
    <source>
        <dbReference type="ARBA" id="ARBA00023242"/>
    </source>
</evidence>
<dbReference type="Proteomes" id="UP001148299">
    <property type="component" value="Unassembled WGS sequence"/>
</dbReference>
<reference evidence="10" key="1">
    <citation type="submission" date="2022-12" db="EMBL/GenBank/DDBJ databases">
        <authorList>
            <person name="Petersen C."/>
        </authorList>
    </citation>
    <scope>NUCLEOTIDE SEQUENCE</scope>
    <source>
        <strain evidence="10">IBT 35675</strain>
    </source>
</reference>
<dbReference type="Pfam" id="PF00172">
    <property type="entry name" value="Zn_clus"/>
    <property type="match status" value="1"/>
</dbReference>
<name>A0A9W9RYZ8_PENBR</name>
<keyword evidence="1" id="KW-0479">Metal-binding</keyword>
<dbReference type="CDD" id="cd12148">
    <property type="entry name" value="fungal_TF_MHR"/>
    <property type="match status" value="1"/>
</dbReference>
<feature type="signal peptide" evidence="8">
    <location>
        <begin position="1"/>
        <end position="16"/>
    </location>
</feature>
<keyword evidence="6" id="KW-0539">Nucleus</keyword>
<keyword evidence="3" id="KW-0805">Transcription regulation</keyword>
<keyword evidence="5" id="KW-0804">Transcription</keyword>
<dbReference type="GO" id="GO:0000978">
    <property type="term" value="F:RNA polymerase II cis-regulatory region sequence-specific DNA binding"/>
    <property type="evidence" value="ECO:0007669"/>
    <property type="project" value="TreeGrafter"/>
</dbReference>
<dbReference type="InterPro" id="IPR007219">
    <property type="entry name" value="XnlR_reg_dom"/>
</dbReference>
<evidence type="ECO:0000256" key="7">
    <source>
        <dbReference type="SAM" id="MobiDB-lite"/>
    </source>
</evidence>
<evidence type="ECO:0000313" key="11">
    <source>
        <dbReference type="Proteomes" id="UP001148299"/>
    </source>
</evidence>
<dbReference type="Gene3D" id="4.10.240.10">
    <property type="entry name" value="Zn(2)-C6 fungal-type DNA-binding domain"/>
    <property type="match status" value="1"/>
</dbReference>
<gene>
    <name evidence="10" type="ORF">N7541_001580</name>
</gene>
<comment type="caution">
    <text evidence="10">The sequence shown here is derived from an EMBL/GenBank/DDBJ whole genome shotgun (WGS) entry which is preliminary data.</text>
</comment>
<dbReference type="GO" id="GO:0005634">
    <property type="term" value="C:nucleus"/>
    <property type="evidence" value="ECO:0007669"/>
    <property type="project" value="TreeGrafter"/>
</dbReference>
<evidence type="ECO:0000256" key="8">
    <source>
        <dbReference type="SAM" id="SignalP"/>
    </source>
</evidence>
<dbReference type="AlphaFoldDB" id="A0A9W9RYZ8"/>
<dbReference type="PROSITE" id="PS50048">
    <property type="entry name" value="ZN2_CY6_FUNGAL_2"/>
    <property type="match status" value="1"/>
</dbReference>
<dbReference type="EMBL" id="JAPZBR010000001">
    <property type="protein sequence ID" value="KAJ5367639.1"/>
    <property type="molecule type" value="Genomic_DNA"/>
</dbReference>
<protein>
    <recommendedName>
        <fullName evidence="9">Zn(2)-C6 fungal-type domain-containing protein</fullName>
    </recommendedName>
</protein>
<evidence type="ECO:0000256" key="2">
    <source>
        <dbReference type="ARBA" id="ARBA00022833"/>
    </source>
</evidence>
<sequence>MTPFSLALFLLSRATGIKHGLLLTNDAFDMSLLSQGNKRARPVVSCLRCREKKLKCDRADPCENCTKAGQSDCTYNQHPESIPRAKRIQLAPEIAKRPEEKEIGIIEDVQQRLARVEELLAIRASRDLPTQNPRPNDLPSPRLQSHPGTLVVKGSRSRYHGQNGRITLLNQFDEAKGFVNQCCQDSSIVKLAKEVQFLQSKTKSFFSSPQSISELEGFPELLQLLKCLPPKEVCDRLLTIYTTNFEQTLRILHVPSFLRQYDEFWAHSDDETYLGSSFVPQLTSVLAVSVTLGDKVIEADHYASWEYLKLNSVNLLQAWLRNLPRKHRTELATLQIEILILLARQLRSVAAEESWKEAGSLVRSAMVMGLHVNPSGSTKMSIYQAEIRRRLWFTIAEMDLQASITTGMPIMTPQLDFHDVYPANLNDSDFDHTTTELPDSKPSEERTDSLALITLAKSLSHRIMAVNTAHHLGLKIDSNEYMKQRQTLENYLREIHPSLRMNRTSSSQNDPSVLFNQFLLDFYIRRPLLCLYRSVKSKTPDLSASSLNSYLAVLSYQDYFDPNLADLDVQNSCGYWHMFHTFCQNDIMSAALGVCEYMKLSTQNADQVAEGPGPTISALHTKASLIRMVENTLDSLSRRIGEAGNNFKDILLLSVVSQSIRGRGSLETKQGWMMQGAKKALSACRQYLLTADAVSSFGLQQTDPTHPSTVQSDSVPSAFLQMPDLNLAADFANFPGLQNDLFSFDEDAFAWNS</sequence>
<accession>A0A9W9RYZ8</accession>
<dbReference type="PROSITE" id="PS00463">
    <property type="entry name" value="ZN2_CY6_FUNGAL_1"/>
    <property type="match status" value="1"/>
</dbReference>
<organism evidence="10 11">
    <name type="scientific">Penicillium brevicompactum</name>
    <dbReference type="NCBI Taxonomy" id="5074"/>
    <lineage>
        <taxon>Eukaryota</taxon>
        <taxon>Fungi</taxon>
        <taxon>Dikarya</taxon>
        <taxon>Ascomycota</taxon>
        <taxon>Pezizomycotina</taxon>
        <taxon>Eurotiomycetes</taxon>
        <taxon>Eurotiomycetidae</taxon>
        <taxon>Eurotiales</taxon>
        <taxon>Aspergillaceae</taxon>
        <taxon>Penicillium</taxon>
    </lineage>
</organism>
<dbReference type="GO" id="GO:0008270">
    <property type="term" value="F:zinc ion binding"/>
    <property type="evidence" value="ECO:0007669"/>
    <property type="project" value="InterPro"/>
</dbReference>
<evidence type="ECO:0000256" key="4">
    <source>
        <dbReference type="ARBA" id="ARBA00023125"/>
    </source>
</evidence>
<proteinExistence type="predicted"/>
<dbReference type="SMART" id="SM00066">
    <property type="entry name" value="GAL4"/>
    <property type="match status" value="1"/>
</dbReference>
<keyword evidence="4" id="KW-0238">DNA-binding</keyword>
<dbReference type="GO" id="GO:0006351">
    <property type="term" value="P:DNA-templated transcription"/>
    <property type="evidence" value="ECO:0007669"/>
    <property type="project" value="InterPro"/>
</dbReference>
<dbReference type="PANTHER" id="PTHR31944:SF131">
    <property type="entry name" value="HEME-RESPONSIVE ZINC FINGER TRANSCRIPTION FACTOR HAP1"/>
    <property type="match status" value="1"/>
</dbReference>
<keyword evidence="2" id="KW-0862">Zinc</keyword>
<evidence type="ECO:0000256" key="5">
    <source>
        <dbReference type="ARBA" id="ARBA00023163"/>
    </source>
</evidence>
<dbReference type="InterPro" id="IPR036864">
    <property type="entry name" value="Zn2-C6_fun-type_DNA-bd_sf"/>
</dbReference>
<dbReference type="Pfam" id="PF04082">
    <property type="entry name" value="Fungal_trans"/>
    <property type="match status" value="1"/>
</dbReference>
<dbReference type="InterPro" id="IPR001138">
    <property type="entry name" value="Zn2Cys6_DnaBD"/>
</dbReference>
<dbReference type="CDD" id="cd00067">
    <property type="entry name" value="GAL4"/>
    <property type="match status" value="1"/>
</dbReference>
<evidence type="ECO:0000256" key="1">
    <source>
        <dbReference type="ARBA" id="ARBA00022723"/>
    </source>
</evidence>
<evidence type="ECO:0000313" key="10">
    <source>
        <dbReference type="EMBL" id="KAJ5367639.1"/>
    </source>
</evidence>
<dbReference type="InterPro" id="IPR051430">
    <property type="entry name" value="Fungal_TF_Env_Response"/>
</dbReference>
<dbReference type="PANTHER" id="PTHR31944">
    <property type="entry name" value="HEME-RESPONSIVE ZINC FINGER TRANSCRIPTION FACTOR HAP1"/>
    <property type="match status" value="1"/>
</dbReference>
<evidence type="ECO:0000256" key="3">
    <source>
        <dbReference type="ARBA" id="ARBA00023015"/>
    </source>
</evidence>
<keyword evidence="8" id="KW-0732">Signal</keyword>
<feature type="domain" description="Zn(2)-C6 fungal-type" evidence="9">
    <location>
        <begin position="45"/>
        <end position="75"/>
    </location>
</feature>
<dbReference type="SUPFAM" id="SSF57701">
    <property type="entry name" value="Zn2/Cys6 DNA-binding domain"/>
    <property type="match status" value="1"/>
</dbReference>
<dbReference type="GO" id="GO:0001228">
    <property type="term" value="F:DNA-binding transcription activator activity, RNA polymerase II-specific"/>
    <property type="evidence" value="ECO:0007669"/>
    <property type="project" value="TreeGrafter"/>
</dbReference>
<dbReference type="SMART" id="SM00906">
    <property type="entry name" value="Fungal_trans"/>
    <property type="match status" value="1"/>
</dbReference>
<keyword evidence="11" id="KW-1185">Reference proteome</keyword>
<feature type="chain" id="PRO_5040884455" description="Zn(2)-C6 fungal-type domain-containing protein" evidence="8">
    <location>
        <begin position="17"/>
        <end position="753"/>
    </location>
</feature>
<evidence type="ECO:0000259" key="9">
    <source>
        <dbReference type="PROSITE" id="PS50048"/>
    </source>
</evidence>